<evidence type="ECO:0000256" key="7">
    <source>
        <dbReference type="ARBA" id="ARBA00022801"/>
    </source>
</evidence>
<evidence type="ECO:0000256" key="8">
    <source>
        <dbReference type="ARBA" id="ARBA00023211"/>
    </source>
</evidence>
<dbReference type="PRINTS" id="PR00116">
    <property type="entry name" value="ARGINASE"/>
</dbReference>
<gene>
    <name evidence="10" type="ORF">SAMN05444143_102227</name>
</gene>
<evidence type="ECO:0000313" key="10">
    <source>
        <dbReference type="EMBL" id="SFM78941.1"/>
    </source>
</evidence>
<dbReference type="PROSITE" id="PS51409">
    <property type="entry name" value="ARGINASE_2"/>
    <property type="match status" value="1"/>
</dbReference>
<name>A0A1I4TQK2_9FLAO</name>
<evidence type="ECO:0000256" key="6">
    <source>
        <dbReference type="ARBA" id="ARBA00022723"/>
    </source>
</evidence>
<dbReference type="eggNOG" id="COG0010">
    <property type="taxonomic scope" value="Bacteria"/>
</dbReference>
<evidence type="ECO:0000256" key="1">
    <source>
        <dbReference type="ARBA" id="ARBA00001936"/>
    </source>
</evidence>
<dbReference type="InterPro" id="IPR014033">
    <property type="entry name" value="Arginase"/>
</dbReference>
<dbReference type="PANTHER" id="PTHR43782:SF3">
    <property type="entry name" value="ARGINASE"/>
    <property type="match status" value="1"/>
</dbReference>
<proteinExistence type="inferred from homology"/>
<evidence type="ECO:0000313" key="11">
    <source>
        <dbReference type="Proteomes" id="UP000182961"/>
    </source>
</evidence>
<dbReference type="InterPro" id="IPR023696">
    <property type="entry name" value="Ureohydrolase_dom_sf"/>
</dbReference>
<keyword evidence="5" id="KW-0056">Arginine metabolism</keyword>
<evidence type="ECO:0000256" key="2">
    <source>
        <dbReference type="ARBA" id="ARBA00005098"/>
    </source>
</evidence>
<keyword evidence="11" id="KW-1185">Reference proteome</keyword>
<accession>A0A1I4TQK2</accession>
<dbReference type="GO" id="GO:0030145">
    <property type="term" value="F:manganese ion binding"/>
    <property type="evidence" value="ECO:0007669"/>
    <property type="project" value="TreeGrafter"/>
</dbReference>
<comment type="similarity">
    <text evidence="9">Belongs to the arginase family.</text>
</comment>
<dbReference type="EC" id="3.5.3.1" evidence="3"/>
<dbReference type="Pfam" id="PF00491">
    <property type="entry name" value="Arginase"/>
    <property type="match status" value="1"/>
</dbReference>
<keyword evidence="6" id="KW-0479">Metal-binding</keyword>
<comment type="cofactor">
    <cofactor evidence="1">
        <name>Mn(2+)</name>
        <dbReference type="ChEBI" id="CHEBI:29035"/>
    </cofactor>
</comment>
<evidence type="ECO:0000256" key="4">
    <source>
        <dbReference type="ARBA" id="ARBA00018123"/>
    </source>
</evidence>
<dbReference type="CDD" id="cd09989">
    <property type="entry name" value="Arginase"/>
    <property type="match status" value="1"/>
</dbReference>
<dbReference type="GO" id="GO:0006525">
    <property type="term" value="P:arginine metabolic process"/>
    <property type="evidence" value="ECO:0007669"/>
    <property type="project" value="UniProtKB-KW"/>
</dbReference>
<dbReference type="Proteomes" id="UP000182961">
    <property type="component" value="Unassembled WGS sequence"/>
</dbReference>
<dbReference type="EMBL" id="FOUT01000002">
    <property type="protein sequence ID" value="SFM78941.1"/>
    <property type="molecule type" value="Genomic_DNA"/>
</dbReference>
<dbReference type="RefSeq" id="WP_024980087.1">
    <property type="nucleotide sequence ID" value="NZ_CBCRUM010000010.1"/>
</dbReference>
<dbReference type="InterPro" id="IPR006035">
    <property type="entry name" value="Ureohydrolase"/>
</dbReference>
<comment type="pathway">
    <text evidence="2">Nitrogen metabolism; urea cycle; L-ornithine and urea from L-arginine: step 1/1.</text>
</comment>
<protein>
    <recommendedName>
        <fullName evidence="4">Arginase</fullName>
        <ecNumber evidence="3">3.5.3.1</ecNumber>
    </recommendedName>
</protein>
<dbReference type="SUPFAM" id="SSF52768">
    <property type="entry name" value="Arginase/deacetylase"/>
    <property type="match status" value="1"/>
</dbReference>
<dbReference type="GO" id="GO:0004053">
    <property type="term" value="F:arginase activity"/>
    <property type="evidence" value="ECO:0007669"/>
    <property type="project" value="UniProtKB-EC"/>
</dbReference>
<dbReference type="GO" id="GO:0005829">
    <property type="term" value="C:cytosol"/>
    <property type="evidence" value="ECO:0007669"/>
    <property type="project" value="TreeGrafter"/>
</dbReference>
<dbReference type="Gene3D" id="3.40.800.10">
    <property type="entry name" value="Ureohydrolase domain"/>
    <property type="match status" value="1"/>
</dbReference>
<evidence type="ECO:0000256" key="3">
    <source>
        <dbReference type="ARBA" id="ARBA00012168"/>
    </source>
</evidence>
<sequence>MKPIKLIKNRSDIGAGTRGSDLGVDAIEIAAINQGSDYFNQFPFEDIKTHNESIYDKDRSTVAKRIEHVVEQCIRLNNSIQKNLKDYFPIVLSGDHSSALGTISGIKSAFPEQNVGVIWIDAHADLHSPYTSPSGNIHGMPLAAALANDNLDAKTNAVDPDTQKYWEEMKQIGYKGPKIQPENLVYFGVRDTEEAEDQQMERLSIRNYKVDEVRYRGLETCVAEALVKLSHCEVLYISFDVDSMDCDLISYGTGTPVAKGFDQYEVIAIIDQIIKTKKVVCIEVVEVNPLLDTKGNKMAETAFQVLEAVTSTLVLPIE</sequence>
<reference evidence="11" key="1">
    <citation type="submission" date="2016-10" db="EMBL/GenBank/DDBJ databases">
        <authorList>
            <person name="Varghese N."/>
            <person name="Submissions S."/>
        </authorList>
    </citation>
    <scope>NUCLEOTIDE SEQUENCE [LARGE SCALE GENOMIC DNA]</scope>
    <source>
        <strain evidence="11">DSM 4002</strain>
    </source>
</reference>
<dbReference type="STRING" id="29536.FLB_13510"/>
<keyword evidence="7" id="KW-0378">Hydrolase</keyword>
<keyword evidence="8" id="KW-0464">Manganese</keyword>
<dbReference type="PANTHER" id="PTHR43782">
    <property type="entry name" value="ARGINASE"/>
    <property type="match status" value="1"/>
</dbReference>
<organism evidence="10 11">
    <name type="scientific">Flavobacterium succinicans</name>
    <dbReference type="NCBI Taxonomy" id="29536"/>
    <lineage>
        <taxon>Bacteria</taxon>
        <taxon>Pseudomonadati</taxon>
        <taxon>Bacteroidota</taxon>
        <taxon>Flavobacteriia</taxon>
        <taxon>Flavobacteriales</taxon>
        <taxon>Flavobacteriaceae</taxon>
        <taxon>Flavobacterium</taxon>
    </lineage>
</organism>
<dbReference type="AlphaFoldDB" id="A0A1I4TQK2"/>
<evidence type="ECO:0000256" key="9">
    <source>
        <dbReference type="PROSITE-ProRule" id="PRU00742"/>
    </source>
</evidence>
<evidence type="ECO:0000256" key="5">
    <source>
        <dbReference type="ARBA" id="ARBA00022503"/>
    </source>
</evidence>